<keyword evidence="1" id="KW-0732">Signal</keyword>
<dbReference type="Proteomes" id="UP000199111">
    <property type="component" value="Unassembled WGS sequence"/>
</dbReference>
<feature type="domain" description="Pyrrolo-quinoline quinone repeat" evidence="2">
    <location>
        <begin position="34"/>
        <end position="211"/>
    </location>
</feature>
<dbReference type="Gene3D" id="2.40.10.480">
    <property type="match status" value="1"/>
</dbReference>
<dbReference type="InterPro" id="IPR011047">
    <property type="entry name" value="Quinoprotein_ADH-like_sf"/>
</dbReference>
<dbReference type="InterPro" id="IPR011044">
    <property type="entry name" value="Quino_amine_DH_bsu"/>
</dbReference>
<dbReference type="Pfam" id="PF13360">
    <property type="entry name" value="PQQ_2"/>
    <property type="match status" value="3"/>
</dbReference>
<dbReference type="PANTHER" id="PTHR34512:SF30">
    <property type="entry name" value="OUTER MEMBRANE PROTEIN ASSEMBLY FACTOR BAMB"/>
    <property type="match status" value="1"/>
</dbReference>
<feature type="chain" id="PRO_5038837777" evidence="1">
    <location>
        <begin position="22"/>
        <end position="919"/>
    </location>
</feature>
<protein>
    <submittedName>
        <fullName evidence="3">Outer membrane protein assembly factor BamB, contains PQQ-like beta-propeller repeat</fullName>
    </submittedName>
</protein>
<proteinExistence type="predicted"/>
<feature type="signal peptide" evidence="1">
    <location>
        <begin position="1"/>
        <end position="21"/>
    </location>
</feature>
<gene>
    <name evidence="3" type="ORF">SAMN05216275_14041</name>
</gene>
<evidence type="ECO:0000313" key="4">
    <source>
        <dbReference type="Proteomes" id="UP000199111"/>
    </source>
</evidence>
<keyword evidence="4" id="KW-1185">Reference proteome</keyword>
<dbReference type="InterPro" id="IPR018391">
    <property type="entry name" value="PQQ_b-propeller_rpt"/>
</dbReference>
<evidence type="ECO:0000313" key="3">
    <source>
        <dbReference type="EMBL" id="SFK90273.1"/>
    </source>
</evidence>
<dbReference type="PANTHER" id="PTHR34512">
    <property type="entry name" value="CELL SURFACE PROTEIN"/>
    <property type="match status" value="1"/>
</dbReference>
<reference evidence="4" key="1">
    <citation type="submission" date="2016-10" db="EMBL/GenBank/DDBJ databases">
        <authorList>
            <person name="Varghese N."/>
            <person name="Submissions S."/>
        </authorList>
    </citation>
    <scope>NUCLEOTIDE SEQUENCE [LARGE SCALE GENOMIC DNA]</scope>
    <source>
        <strain evidence="4">CGMCC 4.2126</strain>
    </source>
</reference>
<feature type="domain" description="Pyrrolo-quinoline quinone repeat" evidence="2">
    <location>
        <begin position="696"/>
        <end position="838"/>
    </location>
</feature>
<sequence>MVRGLRVLAILLALAVCPVVAGDAPRLPWAPAAWRTAWSMPDQEKASFSLNNPRHGVAEGGLAVATPQGAVTVHDPRTGRRRYAIPADAVPIAGVWVAATTIVVARQVPGEADRRLSGYELTDGAPLWRTTVTVEPVELVEGVPRYIGPRIMVTERGVTFLDGARGPYTFTFLDRPRGSYTFTSLDLRTGRITAQTVRPRDCLLHSAASARSVVLVSDCAGRIELASVDPHTLRPDWTRSLPPSGQADASLSLTAGADGYLDIVGGGVESFFAPDGRLLSTAREALARSPAAGSSEPERWSRPFQVGNYPELRDEGLLIDGRRSAPTFLISLNTVTGRIRALPIALPPTWPNLVGTTGDMAFVHDEAGWIVAYTLVHGLSGDPAPPGGAPLSDWPDACALLGDRALGVLGGGYRPGPARRTVAGASTPKPADCDWIPATDEEAVVSVSVAWVFSTPAAAREAFAAMVRRVKQTGRYDPTTETSHALSQTLPRLPSGMLSESIVTAGPALVHLRSASRRAIRVLTPRLQRSLLARYEPAAVVPDDGPLAARPAGWSFPADGPIGDDLVVAGGLVHAGSSDGKVYALDAVSGALRWSHQTGGLVTSGPIRAGGTVYASTFSRIVALDAVSGRTRWSRRTPEASGFVIDGRTVYAWTGARVIALDAASGRTRWRGRASGFIRRVTPHAAGDLVYAIGPGGVVALDAGSGERRWRLRADGRTGVAGVATTADTVYVAAGDGRLHGLDRITGRPRWRSQIGAPILTGPLATGGAVYVGGGGVLHKLDAATGARLWTFEAGRGVHTTTNALMVARGVAYLARVGDRLHALDATTGRTRWTSSLGGGAGFRAPGPFTPVLAGDALYVAAGDGELHALDAATGTRRWGFQTGGDIGTTPVVAGGRVHVGSVNGNVYAIRASDGRVGG</sequence>
<feature type="domain" description="Pyrrolo-quinoline quinone repeat" evidence="2">
    <location>
        <begin position="554"/>
        <end position="639"/>
    </location>
</feature>
<dbReference type="SMART" id="SM00564">
    <property type="entry name" value="PQQ"/>
    <property type="match status" value="8"/>
</dbReference>
<organism evidence="3 4">
    <name type="scientific">Streptosporangium canum</name>
    <dbReference type="NCBI Taxonomy" id="324952"/>
    <lineage>
        <taxon>Bacteria</taxon>
        <taxon>Bacillati</taxon>
        <taxon>Actinomycetota</taxon>
        <taxon>Actinomycetes</taxon>
        <taxon>Streptosporangiales</taxon>
        <taxon>Streptosporangiaceae</taxon>
        <taxon>Streptosporangium</taxon>
    </lineage>
</organism>
<accession>A0A1I4DB99</accession>
<dbReference type="EMBL" id="FOQY01000040">
    <property type="protein sequence ID" value="SFK90273.1"/>
    <property type="molecule type" value="Genomic_DNA"/>
</dbReference>
<dbReference type="RefSeq" id="WP_093891408.1">
    <property type="nucleotide sequence ID" value="NZ_FOQY01000040.1"/>
</dbReference>
<dbReference type="SUPFAM" id="SSF50998">
    <property type="entry name" value="Quinoprotein alcohol dehydrogenase-like"/>
    <property type="match status" value="3"/>
</dbReference>
<name>A0A1I4DB99_9ACTN</name>
<dbReference type="AlphaFoldDB" id="A0A1I4DB99"/>
<evidence type="ECO:0000259" key="2">
    <source>
        <dbReference type="Pfam" id="PF13360"/>
    </source>
</evidence>
<dbReference type="SUPFAM" id="SSF50969">
    <property type="entry name" value="YVTN repeat-like/Quinoprotein amine dehydrogenase"/>
    <property type="match status" value="1"/>
</dbReference>
<dbReference type="Gene3D" id="2.130.10.10">
    <property type="entry name" value="YVTN repeat-like/Quinoprotein amine dehydrogenase"/>
    <property type="match status" value="3"/>
</dbReference>
<dbReference type="InterPro" id="IPR002372">
    <property type="entry name" value="PQQ_rpt_dom"/>
</dbReference>
<dbReference type="InterPro" id="IPR015943">
    <property type="entry name" value="WD40/YVTN_repeat-like_dom_sf"/>
</dbReference>
<evidence type="ECO:0000256" key="1">
    <source>
        <dbReference type="SAM" id="SignalP"/>
    </source>
</evidence>
<dbReference type="GeneID" id="96302884"/>